<evidence type="ECO:0000313" key="2">
    <source>
        <dbReference type="Proteomes" id="UP000016570"/>
    </source>
</evidence>
<dbReference type="RefSeq" id="WP_021706305.1">
    <property type="nucleotide sequence ID" value="NZ_BATJ01000012.1"/>
</dbReference>
<protein>
    <recommendedName>
        <fullName evidence="3">Gfo/Idh/MocA-like oxidoreductase N-terminal domain-containing protein</fullName>
    </recommendedName>
</protein>
<sequence>METILVFGGLGDPKSSVIALYQPLLRKLQRRFHLVAIDPAVSHPDALLRRQQYAFEYADVYASLQAYRQQHSTESVAASFLLTPVATHLPLIEDLYQHGLSSNSLIVVEKPSFSLRQCERGFHQLIPAMRARGTRFYFVDTALVAPSLEAYLKRDDALSTKRPNKIIAVASDNPVNSVPALDAFRLKHNIAAINQRRLLEPEMAGGAGLGLDMGVHAIAGLVRLLQYSAWEVSGFDVTGAQLEALMHVDLLRQPGAETYLYAQGTLQAKEHQMVFEVQGGKGSDIWDRRLELYFDDQVVVIGLGTLKHAPYLWRWADGREEFQLFAAQTAGYSQHAIDILAELADVPDSTRILTCLESELLMEKTMAFLNQIYLRVGDSLHERERQIRHVDKHSPAHLSEREYEVRSRLYDFVNRIIQRE</sequence>
<reference evidence="1 2" key="1">
    <citation type="submission" date="2013-09" db="EMBL/GenBank/DDBJ databases">
        <title>Whole genome shotgun sequence of Vibrio proteolyticus NBRC 13287.</title>
        <authorList>
            <person name="Isaki S."/>
            <person name="Hosoyama A."/>
            <person name="Numata M."/>
            <person name="Hashimoto M."/>
            <person name="Hosoyama Y."/>
            <person name="Tsuchikane K."/>
            <person name="Noguchi M."/>
            <person name="Hirakata S."/>
            <person name="Ichikawa N."/>
            <person name="Ohji S."/>
            <person name="Yamazoe A."/>
            <person name="Fujita N."/>
        </authorList>
    </citation>
    <scope>NUCLEOTIDE SEQUENCE [LARGE SCALE GENOMIC DNA]</scope>
    <source>
        <strain evidence="1 2">NBRC 13287</strain>
    </source>
</reference>
<dbReference type="Proteomes" id="UP000016570">
    <property type="component" value="Unassembled WGS sequence"/>
</dbReference>
<proteinExistence type="predicted"/>
<dbReference type="eggNOG" id="ENOG5031P5Z">
    <property type="taxonomic scope" value="Bacteria"/>
</dbReference>
<gene>
    <name evidence="1" type="ORF">VPR01S_12_01440</name>
</gene>
<evidence type="ECO:0008006" key="3">
    <source>
        <dbReference type="Google" id="ProtNLM"/>
    </source>
</evidence>
<comment type="caution">
    <text evidence="1">The sequence shown here is derived from an EMBL/GenBank/DDBJ whole genome shotgun (WGS) entry which is preliminary data.</text>
</comment>
<accession>U3BF63</accession>
<keyword evidence="2" id="KW-1185">Reference proteome</keyword>
<name>U3BF63_VIBPR</name>
<evidence type="ECO:0000313" key="1">
    <source>
        <dbReference type="EMBL" id="GAD68334.1"/>
    </source>
</evidence>
<dbReference type="AlphaFoldDB" id="U3BF63"/>
<organism evidence="1 2">
    <name type="scientific">Vibrio proteolyticus NBRC 13287</name>
    <dbReference type="NCBI Taxonomy" id="1219065"/>
    <lineage>
        <taxon>Bacteria</taxon>
        <taxon>Pseudomonadati</taxon>
        <taxon>Pseudomonadota</taxon>
        <taxon>Gammaproteobacteria</taxon>
        <taxon>Vibrionales</taxon>
        <taxon>Vibrionaceae</taxon>
        <taxon>Vibrio</taxon>
    </lineage>
</organism>
<dbReference type="EMBL" id="BATJ01000012">
    <property type="protein sequence ID" value="GAD68334.1"/>
    <property type="molecule type" value="Genomic_DNA"/>
</dbReference>